<sequence>MSSPGQFPYAFVAAMAAVGGELKSVVQHLRALQRRLCRRKRLELAKEEGTSDPREHVMLKVQPTATSVLAVFELSGRNSACAARFLAAKNKLNVAEASLSNSLASAIEDAYLQVPFETIVGLLDSPTCPRHRRDLFVAGRFIVETQLYTWLLAQNKKGVAPGRQQLVAEACRLTPKDLPHDVAAMLEQYWKGNGRARSQRKWLRRFRFEHGLQLGRVRVQAVMPLADMQRKAKAFWRWSNYVHAQSSSSGPLLLLNMDETSIALKPTAKVGTAARGFTGHKAVDAASLAETRARFTLMCTICNDTSVQPFLPQVLLTNGRFLGKKAKVEKLRGNLSVWTQKSAWSCHATLRRYISLLGFKLKAAAPGRDYALLLDCAPSHLHGSIKRQAKLNHIRLVYIAAGLTRCLQPADTDLFSRLKEKIAELYRSQQSMSVDGKISPAQWLEILGSSLQSILPAVKWSRAFAKVGASNWQKDVRQSLLFEFGWPSVPTIPPGPPTESEARDIFPKGRSKLDVLSYVHWKQPAAKGQFPYAFVAAMAAVGGELKSVVQHLRALQRRLCRRKRLELAKEEGTSDPREHVMLKVQPTATSVLAVFELSGRNSACAARFLAAKNKLNVAEASLSNSLASAIEDAYLQVPFETIVGLLDSPTCPRHRRDLFAAGRFIVETQLYTWLLAQNKKGVAPGRQQLVAEACRLTPKDLPHDVAAMLEQYWKSNGRARSQRKWLRRFRFEHGLQLGRVRVQAVMPLADMQRKAKAFWRWSNYVHAQSSSSGPLLLLNMDETSIALKPTAKVGTAARGFTGHKAVDAASLAETRGRFTLMCTICNDTSVQPFLPQVLLTNGRFLGKKAKVEKLRGNLSVWTQKRLVMPCYTETIYFFAWIQAQGCSSGPQAKLNHIRLVYIAAGLTRCLQPADTDLFSRLKEKIAELYRSQQSMSVDGKISPAQWLEILGSSLQSILPAVKWSRAFAKVGASNWQKDVCQSLLFEFGWPSVPTISPGPPTESEARDIFPKGRSKLDVLSYVHWKQPAAKGQFPYAFVAAMAAVGGELKSVVQHLRALQRRLCRRKRLELAKEEGTSDPREHVMLKVQPTATSVLAVFELSGRNSACAARFLAAKNKLNVAEASLSNSLASAIEDAYLQVPFETIVGLLDSPTCPRHRRDLFVAGRFIVETQLYTWLLAQNKKGVAPGRQQLVAEACRLTPKDLPHDVAAMLEQYWKSNGRARSQRKWLRRFRVEHGLQLGRVRVQAVMPLADMQRKAKAFWRWSNYVHAQSSSSGPLLLLNMDETSIALKPTAKVGTAARGFTGHKAVDAASLAETRARFTLMCTICNDTSVQPFLPQVLLTNGRFLGKKAKVEKLRGNLSVWTQKSAWSCHATLRRYISLLGFKLKAAAPGRDYALLLDCAPSHLHGSIKRQAKLNHIRLVYIAAGLTRCLQPADTDLFSRLKEKIAELYRSQQSMSVDGKISPAQWLEILGSSLQSILPAVKWSRAFAKVGASNWQKDVCQSLLFEFGWPSVPTIPPGPPTESEARDIFPKGRSKLDVLSYVHWKQPALLHEELSEVKRRRTELKAELRAASKEVGQQNLLQVVLLVDDCYQL</sequence>
<evidence type="ECO:0000313" key="5">
    <source>
        <dbReference type="Proteomes" id="UP001152797"/>
    </source>
</evidence>
<feature type="domain" description="DDE-1" evidence="1">
    <location>
        <begin position="1322"/>
        <end position="1450"/>
    </location>
</feature>
<reference evidence="2" key="1">
    <citation type="submission" date="2022-10" db="EMBL/GenBank/DDBJ databases">
        <authorList>
            <person name="Chen Y."/>
            <person name="Dougan E. K."/>
            <person name="Chan C."/>
            <person name="Rhodes N."/>
            <person name="Thang M."/>
        </authorList>
    </citation>
    <scope>NUCLEOTIDE SEQUENCE</scope>
</reference>
<dbReference type="Proteomes" id="UP001152797">
    <property type="component" value="Unassembled WGS sequence"/>
</dbReference>
<proteinExistence type="predicted"/>
<dbReference type="EMBL" id="CAMXCT020005443">
    <property type="protein sequence ID" value="CAL1165738.1"/>
    <property type="molecule type" value="Genomic_DNA"/>
</dbReference>
<dbReference type="InterPro" id="IPR004875">
    <property type="entry name" value="DDE_SF_endonuclease_dom"/>
</dbReference>
<dbReference type="EMBL" id="CAMXCT030005443">
    <property type="protein sequence ID" value="CAL4799675.1"/>
    <property type="molecule type" value="Genomic_DNA"/>
</dbReference>
<evidence type="ECO:0000313" key="2">
    <source>
        <dbReference type="EMBL" id="CAI4012363.1"/>
    </source>
</evidence>
<keyword evidence="5" id="KW-1185">Reference proteome</keyword>
<feature type="domain" description="DDE-1" evidence="1">
    <location>
        <begin position="296"/>
        <end position="424"/>
    </location>
</feature>
<dbReference type="InterPro" id="IPR050863">
    <property type="entry name" value="CenT-Element_Derived"/>
</dbReference>
<name>A0A9P1DPF4_9DINO</name>
<dbReference type="GO" id="GO:0005634">
    <property type="term" value="C:nucleus"/>
    <property type="evidence" value="ECO:0007669"/>
    <property type="project" value="TreeGrafter"/>
</dbReference>
<dbReference type="GO" id="GO:0003677">
    <property type="term" value="F:DNA binding"/>
    <property type="evidence" value="ECO:0007669"/>
    <property type="project" value="TreeGrafter"/>
</dbReference>
<evidence type="ECO:0000313" key="3">
    <source>
        <dbReference type="EMBL" id="CAL1165738.1"/>
    </source>
</evidence>
<accession>A0A9P1DPF4</accession>
<dbReference type="EMBL" id="CAMXCT010005443">
    <property type="protein sequence ID" value="CAI4012363.1"/>
    <property type="molecule type" value="Genomic_DNA"/>
</dbReference>
<protein>
    <submittedName>
        <fullName evidence="4">DDE-1 domain-containing protein</fullName>
    </submittedName>
</protein>
<dbReference type="PANTHER" id="PTHR19303:SF73">
    <property type="entry name" value="PROTEIN PDC2"/>
    <property type="match status" value="1"/>
</dbReference>
<reference evidence="3" key="2">
    <citation type="submission" date="2024-04" db="EMBL/GenBank/DDBJ databases">
        <authorList>
            <person name="Chen Y."/>
            <person name="Shah S."/>
            <person name="Dougan E. K."/>
            <person name="Thang M."/>
            <person name="Chan C."/>
        </authorList>
    </citation>
    <scope>NUCLEOTIDE SEQUENCE [LARGE SCALE GENOMIC DNA]</scope>
</reference>
<comment type="caution">
    <text evidence="2">The sequence shown here is derived from an EMBL/GenBank/DDBJ whole genome shotgun (WGS) entry which is preliminary data.</text>
</comment>
<organism evidence="2">
    <name type="scientific">Cladocopium goreaui</name>
    <dbReference type="NCBI Taxonomy" id="2562237"/>
    <lineage>
        <taxon>Eukaryota</taxon>
        <taxon>Sar</taxon>
        <taxon>Alveolata</taxon>
        <taxon>Dinophyceae</taxon>
        <taxon>Suessiales</taxon>
        <taxon>Symbiodiniaceae</taxon>
        <taxon>Cladocopium</taxon>
    </lineage>
</organism>
<evidence type="ECO:0000313" key="4">
    <source>
        <dbReference type="EMBL" id="CAL4799675.1"/>
    </source>
</evidence>
<evidence type="ECO:0000259" key="1">
    <source>
        <dbReference type="Pfam" id="PF03184"/>
    </source>
</evidence>
<gene>
    <name evidence="2" type="ORF">C1SCF055_LOCUS37430</name>
</gene>
<dbReference type="Pfam" id="PF03184">
    <property type="entry name" value="DDE_1"/>
    <property type="match status" value="2"/>
</dbReference>
<dbReference type="PANTHER" id="PTHR19303">
    <property type="entry name" value="TRANSPOSON"/>
    <property type="match status" value="1"/>
</dbReference>